<evidence type="ECO:0000256" key="12">
    <source>
        <dbReference type="SAM" id="Phobius"/>
    </source>
</evidence>
<feature type="transmembrane region" description="Helical" evidence="12">
    <location>
        <begin position="184"/>
        <end position="202"/>
    </location>
</feature>
<dbReference type="PANTHER" id="PTHR42643:SF24">
    <property type="entry name" value="IONOTROPIC RECEPTOR 60A"/>
    <property type="match status" value="1"/>
</dbReference>
<evidence type="ECO:0000256" key="10">
    <source>
        <dbReference type="ARBA" id="ARBA00023286"/>
    </source>
</evidence>
<comment type="subcellular location">
    <subcellularLocation>
        <location evidence="1">Cell membrane</location>
        <topology evidence="1">Multi-pass membrane protein</topology>
    </subcellularLocation>
</comment>
<dbReference type="Proteomes" id="UP000887566">
    <property type="component" value="Unplaced"/>
</dbReference>
<reference evidence="15" key="1">
    <citation type="submission" date="2022-11" db="UniProtKB">
        <authorList>
            <consortium name="WormBaseParasite"/>
        </authorList>
    </citation>
    <scope>IDENTIFICATION</scope>
</reference>
<keyword evidence="5 12" id="KW-1133">Transmembrane helix</keyword>
<keyword evidence="4 12" id="KW-0812">Transmembrane</keyword>
<dbReference type="WBParaSite" id="PSAMB.scaffold314size57232.g4569.t1">
    <property type="protein sequence ID" value="PSAMB.scaffold314size57232.g4569.t1"/>
    <property type="gene ID" value="PSAMB.scaffold314size57232.g4569"/>
</dbReference>
<name>A0A914W4Y9_9BILA</name>
<protein>
    <submittedName>
        <fullName evidence="15">Ionotropic glutamate receptor L-glutamate and glycine-binding domain-containing protein</fullName>
    </submittedName>
</protein>
<evidence type="ECO:0000259" key="13">
    <source>
        <dbReference type="Pfam" id="PF10613"/>
    </source>
</evidence>
<evidence type="ECO:0000256" key="5">
    <source>
        <dbReference type="ARBA" id="ARBA00022989"/>
    </source>
</evidence>
<dbReference type="InterPro" id="IPR052192">
    <property type="entry name" value="Insect_Ionotropic_Sensory_Rcpt"/>
</dbReference>
<keyword evidence="6" id="KW-0406">Ion transport</keyword>
<evidence type="ECO:0000256" key="3">
    <source>
        <dbReference type="ARBA" id="ARBA00022475"/>
    </source>
</evidence>
<proteinExistence type="predicted"/>
<feature type="transmembrane region" description="Helical" evidence="12">
    <location>
        <begin position="135"/>
        <end position="157"/>
    </location>
</feature>
<evidence type="ECO:0000313" key="15">
    <source>
        <dbReference type="WBParaSite" id="PSAMB.scaffold314size57232.g4569.t1"/>
    </source>
</evidence>
<evidence type="ECO:0000256" key="9">
    <source>
        <dbReference type="ARBA" id="ARBA00023180"/>
    </source>
</evidence>
<dbReference type="Gene3D" id="3.40.190.10">
    <property type="entry name" value="Periplasmic binding protein-like II"/>
    <property type="match status" value="1"/>
</dbReference>
<dbReference type="Pfam" id="PF10613">
    <property type="entry name" value="Lig_chan-Glu_bd"/>
    <property type="match status" value="1"/>
</dbReference>
<organism evidence="14 15">
    <name type="scientific">Plectus sambesii</name>
    <dbReference type="NCBI Taxonomy" id="2011161"/>
    <lineage>
        <taxon>Eukaryota</taxon>
        <taxon>Metazoa</taxon>
        <taxon>Ecdysozoa</taxon>
        <taxon>Nematoda</taxon>
        <taxon>Chromadorea</taxon>
        <taxon>Plectida</taxon>
        <taxon>Plectina</taxon>
        <taxon>Plectoidea</taxon>
        <taxon>Plectidae</taxon>
        <taxon>Plectus</taxon>
    </lineage>
</organism>
<keyword evidence="8" id="KW-0675">Receptor</keyword>
<keyword evidence="2" id="KW-0813">Transport</keyword>
<keyword evidence="10" id="KW-1071">Ligand-gated ion channel</keyword>
<evidence type="ECO:0000256" key="6">
    <source>
        <dbReference type="ARBA" id="ARBA00023065"/>
    </source>
</evidence>
<keyword evidence="3" id="KW-1003">Cell membrane</keyword>
<keyword evidence="9" id="KW-0325">Glycoprotein</keyword>
<keyword evidence="7 12" id="KW-0472">Membrane</keyword>
<dbReference type="AlphaFoldDB" id="A0A914W4Y9"/>
<evidence type="ECO:0000256" key="8">
    <source>
        <dbReference type="ARBA" id="ARBA00023170"/>
    </source>
</evidence>
<accession>A0A914W4Y9</accession>
<evidence type="ECO:0000256" key="7">
    <source>
        <dbReference type="ARBA" id="ARBA00023136"/>
    </source>
</evidence>
<evidence type="ECO:0000256" key="11">
    <source>
        <dbReference type="ARBA" id="ARBA00023303"/>
    </source>
</evidence>
<dbReference type="GO" id="GO:0015276">
    <property type="term" value="F:ligand-gated monoatomic ion channel activity"/>
    <property type="evidence" value="ECO:0007669"/>
    <property type="project" value="InterPro"/>
</dbReference>
<dbReference type="InterPro" id="IPR019594">
    <property type="entry name" value="Glu/Gly-bd"/>
</dbReference>
<evidence type="ECO:0000313" key="14">
    <source>
        <dbReference type="Proteomes" id="UP000887566"/>
    </source>
</evidence>
<dbReference type="PANTHER" id="PTHR42643">
    <property type="entry name" value="IONOTROPIC RECEPTOR 20A-RELATED"/>
    <property type="match status" value="1"/>
</dbReference>
<feature type="transmembrane region" description="Helical" evidence="12">
    <location>
        <begin position="386"/>
        <end position="404"/>
    </location>
</feature>
<dbReference type="SUPFAM" id="SSF53850">
    <property type="entry name" value="Periplasmic binding protein-like II"/>
    <property type="match status" value="1"/>
</dbReference>
<feature type="domain" description="Ionotropic glutamate receptor L-glutamate and glycine-binding" evidence="13">
    <location>
        <begin position="21"/>
        <end position="120"/>
    </location>
</feature>
<evidence type="ECO:0000256" key="4">
    <source>
        <dbReference type="ARBA" id="ARBA00022692"/>
    </source>
</evidence>
<evidence type="ECO:0000256" key="1">
    <source>
        <dbReference type="ARBA" id="ARBA00004651"/>
    </source>
</evidence>
<keyword evidence="11" id="KW-0407">Ion channel</keyword>
<keyword evidence="14" id="KW-1185">Reference proteome</keyword>
<dbReference type="GO" id="GO:0005886">
    <property type="term" value="C:plasma membrane"/>
    <property type="evidence" value="ECO:0007669"/>
    <property type="project" value="UniProtKB-SubCell"/>
</dbReference>
<evidence type="ECO:0000256" key="2">
    <source>
        <dbReference type="ARBA" id="ARBA00022448"/>
    </source>
</evidence>
<sequence length="436" mass="48793">MAAEGGEQLRRKVLRIGYVRTTSPYDLQCTVDAATIMTCEKVGVVGEIIRTIANVLNYELQFVQTDNYGDRPNPDGQWPGLTGMLMNGTIDATNGVWMTNELLHVIKFTVPIASTDTGIVAGRLLSADADAPMDFVLFSPLTYLIFIPVLLAAAAVLKAAKRGSTIECIWRAFAIIMWKHNDRALHPLMLIGVLLFVLNYFANFRGQRLISALQTVVPAFQIEQDLRSGRLRLIARHKAILKHDMLQDMYGTTDPYSKSPFPPLIEPSNARIVQLLCERRDLVYYGDILALFSGDQPDKRTCQLSRIEVDSASSLSFTAQWGLGIRPNFDNHRLDDINNIIQRAFSPSMLQNYYFKQYSSAAATDPNAAPVQQDFNPIIGLAQLRYAFYLYIGGVSVAVSAAIIERLLARKKRTYFINAEQLINKSDNWSLRSETA</sequence>